<name>A0A7J6DGE3_9TELE</name>
<reference evidence="2 3" key="1">
    <citation type="submission" date="2020-04" db="EMBL/GenBank/DDBJ databases">
        <title>Chromosome-level genome assembly of a cyprinid fish Onychostoma macrolepis by integration of Nanopore Sequencing, Bionano and Hi-C technology.</title>
        <authorList>
            <person name="Wang D."/>
        </authorList>
    </citation>
    <scope>NUCLEOTIDE SEQUENCE [LARGE SCALE GENOMIC DNA]</scope>
    <source>
        <strain evidence="2">SWU-2019</strain>
        <tissue evidence="2">Muscle</tissue>
    </source>
</reference>
<gene>
    <name evidence="2" type="ORF">G5714_000378</name>
</gene>
<proteinExistence type="predicted"/>
<organism evidence="2 3">
    <name type="scientific">Onychostoma macrolepis</name>
    <dbReference type="NCBI Taxonomy" id="369639"/>
    <lineage>
        <taxon>Eukaryota</taxon>
        <taxon>Metazoa</taxon>
        <taxon>Chordata</taxon>
        <taxon>Craniata</taxon>
        <taxon>Vertebrata</taxon>
        <taxon>Euteleostomi</taxon>
        <taxon>Actinopterygii</taxon>
        <taxon>Neopterygii</taxon>
        <taxon>Teleostei</taxon>
        <taxon>Ostariophysi</taxon>
        <taxon>Cypriniformes</taxon>
        <taxon>Cyprinidae</taxon>
        <taxon>Acrossocheilinae</taxon>
        <taxon>Onychostoma</taxon>
    </lineage>
</organism>
<feature type="region of interest" description="Disordered" evidence="1">
    <location>
        <begin position="59"/>
        <end position="101"/>
    </location>
</feature>
<sequence length="145" mass="15583">MFHFQSFDDDCTLEEEGLVQEEDEIDQFNDDTFGAGAIDDDWQEEHARLAELDERVRDGVHGAGDASSVDLPLAGSNAHSSALPQPSSSSRLYPDIDERGGGDLAESLTRLILGSDPAIAGVGTARSDRSHLPPMLSGQAPQPRH</sequence>
<dbReference type="Proteomes" id="UP000579812">
    <property type="component" value="Unassembled WGS sequence"/>
</dbReference>
<comment type="caution">
    <text evidence="2">The sequence shown here is derived from an EMBL/GenBank/DDBJ whole genome shotgun (WGS) entry which is preliminary data.</text>
</comment>
<protein>
    <submittedName>
        <fullName evidence="2">Uncharacterized protein</fullName>
    </submittedName>
</protein>
<feature type="compositionally biased region" description="Low complexity" evidence="1">
    <location>
        <begin position="80"/>
        <end position="90"/>
    </location>
</feature>
<evidence type="ECO:0000313" key="2">
    <source>
        <dbReference type="EMBL" id="KAF4118327.1"/>
    </source>
</evidence>
<keyword evidence="3" id="KW-1185">Reference proteome</keyword>
<evidence type="ECO:0000256" key="1">
    <source>
        <dbReference type="SAM" id="MobiDB-lite"/>
    </source>
</evidence>
<accession>A0A7J6DGE3</accession>
<dbReference type="EMBL" id="JAAMOB010000001">
    <property type="protein sequence ID" value="KAF4118327.1"/>
    <property type="molecule type" value="Genomic_DNA"/>
</dbReference>
<evidence type="ECO:0000313" key="3">
    <source>
        <dbReference type="Proteomes" id="UP000579812"/>
    </source>
</evidence>
<dbReference type="AlphaFoldDB" id="A0A7J6DGE3"/>
<feature type="region of interest" description="Disordered" evidence="1">
    <location>
        <begin position="120"/>
        <end position="145"/>
    </location>
</feature>